<evidence type="ECO:0000313" key="1">
    <source>
        <dbReference type="EMBL" id="JAD74076.1"/>
    </source>
</evidence>
<sequence>MQSHIWLSYSVQYVDPVPQLSKQRIRQ</sequence>
<dbReference type="EMBL" id="GBRH01223819">
    <property type="protein sequence ID" value="JAD74076.1"/>
    <property type="molecule type" value="Transcribed_RNA"/>
</dbReference>
<accession>A0A0A9CEU7</accession>
<reference evidence="1" key="1">
    <citation type="submission" date="2014-09" db="EMBL/GenBank/DDBJ databases">
        <authorList>
            <person name="Magalhaes I.L.F."/>
            <person name="Oliveira U."/>
            <person name="Santos F.R."/>
            <person name="Vidigal T.H.D.A."/>
            <person name="Brescovit A.D."/>
            <person name="Santos A.J."/>
        </authorList>
    </citation>
    <scope>NUCLEOTIDE SEQUENCE</scope>
    <source>
        <tissue evidence="1">Shoot tissue taken approximately 20 cm above the soil surface</tissue>
    </source>
</reference>
<reference evidence="1" key="2">
    <citation type="journal article" date="2015" name="Data Brief">
        <title>Shoot transcriptome of the giant reed, Arundo donax.</title>
        <authorList>
            <person name="Barrero R.A."/>
            <person name="Guerrero F.D."/>
            <person name="Moolhuijzen P."/>
            <person name="Goolsby J.A."/>
            <person name="Tidwell J."/>
            <person name="Bellgard S.E."/>
            <person name="Bellgard M.I."/>
        </authorList>
    </citation>
    <scope>NUCLEOTIDE SEQUENCE</scope>
    <source>
        <tissue evidence="1">Shoot tissue taken approximately 20 cm above the soil surface</tissue>
    </source>
</reference>
<name>A0A0A9CEU7_ARUDO</name>
<protein>
    <submittedName>
        <fullName evidence="1">Uncharacterized protein</fullName>
    </submittedName>
</protein>
<proteinExistence type="predicted"/>
<dbReference type="AlphaFoldDB" id="A0A0A9CEU7"/>
<organism evidence="1">
    <name type="scientific">Arundo donax</name>
    <name type="common">Giant reed</name>
    <name type="synonym">Donax arundinaceus</name>
    <dbReference type="NCBI Taxonomy" id="35708"/>
    <lineage>
        <taxon>Eukaryota</taxon>
        <taxon>Viridiplantae</taxon>
        <taxon>Streptophyta</taxon>
        <taxon>Embryophyta</taxon>
        <taxon>Tracheophyta</taxon>
        <taxon>Spermatophyta</taxon>
        <taxon>Magnoliopsida</taxon>
        <taxon>Liliopsida</taxon>
        <taxon>Poales</taxon>
        <taxon>Poaceae</taxon>
        <taxon>PACMAD clade</taxon>
        <taxon>Arundinoideae</taxon>
        <taxon>Arundineae</taxon>
        <taxon>Arundo</taxon>
    </lineage>
</organism>